<keyword evidence="4 7" id="KW-1133">Transmembrane helix</keyword>
<feature type="transmembrane region" description="Helical" evidence="7">
    <location>
        <begin position="142"/>
        <end position="168"/>
    </location>
</feature>
<feature type="region of interest" description="Disordered" evidence="6">
    <location>
        <begin position="1"/>
        <end position="51"/>
    </location>
</feature>
<evidence type="ECO:0000256" key="1">
    <source>
        <dbReference type="ARBA" id="ARBA00004370"/>
    </source>
</evidence>
<comment type="caution">
    <text evidence="8">The sequence shown here is derived from an EMBL/GenBank/DDBJ whole genome shotgun (WGS) entry which is preliminary data.</text>
</comment>
<dbReference type="InterPro" id="IPR051423">
    <property type="entry name" value="CD225/Dispanin"/>
</dbReference>
<proteinExistence type="inferred from homology"/>
<protein>
    <submittedName>
        <fullName evidence="8">Uncharacterized protein</fullName>
    </submittedName>
</protein>
<dbReference type="Proteomes" id="UP001208570">
    <property type="component" value="Unassembled WGS sequence"/>
</dbReference>
<dbReference type="InterPro" id="IPR007593">
    <property type="entry name" value="CD225/Dispanin_fam"/>
</dbReference>
<name>A0AAD9IZZ0_9ANNE</name>
<dbReference type="AlphaFoldDB" id="A0AAD9IZZ0"/>
<evidence type="ECO:0000313" key="9">
    <source>
        <dbReference type="Proteomes" id="UP001208570"/>
    </source>
</evidence>
<evidence type="ECO:0000256" key="5">
    <source>
        <dbReference type="ARBA" id="ARBA00023136"/>
    </source>
</evidence>
<dbReference type="PANTHER" id="PTHR14948">
    <property type="entry name" value="NG5"/>
    <property type="match status" value="1"/>
</dbReference>
<dbReference type="GO" id="GO:0016020">
    <property type="term" value="C:membrane"/>
    <property type="evidence" value="ECO:0007669"/>
    <property type="project" value="UniProtKB-SubCell"/>
</dbReference>
<organism evidence="8 9">
    <name type="scientific">Paralvinella palmiformis</name>
    <dbReference type="NCBI Taxonomy" id="53620"/>
    <lineage>
        <taxon>Eukaryota</taxon>
        <taxon>Metazoa</taxon>
        <taxon>Spiralia</taxon>
        <taxon>Lophotrochozoa</taxon>
        <taxon>Annelida</taxon>
        <taxon>Polychaeta</taxon>
        <taxon>Sedentaria</taxon>
        <taxon>Canalipalpata</taxon>
        <taxon>Terebellida</taxon>
        <taxon>Terebelliformia</taxon>
        <taxon>Alvinellidae</taxon>
        <taxon>Paralvinella</taxon>
    </lineage>
</organism>
<dbReference type="PANTHER" id="PTHR14948:SF25">
    <property type="entry name" value="DUF4190 DOMAIN-CONTAINING PROTEIN"/>
    <property type="match status" value="1"/>
</dbReference>
<dbReference type="Pfam" id="PF04505">
    <property type="entry name" value="CD225"/>
    <property type="match status" value="1"/>
</dbReference>
<evidence type="ECO:0000313" key="8">
    <source>
        <dbReference type="EMBL" id="KAK2143721.1"/>
    </source>
</evidence>
<evidence type="ECO:0000256" key="7">
    <source>
        <dbReference type="SAM" id="Phobius"/>
    </source>
</evidence>
<keyword evidence="9" id="KW-1185">Reference proteome</keyword>
<feature type="compositionally biased region" description="Pro residues" evidence="6">
    <location>
        <begin position="8"/>
        <end position="29"/>
    </location>
</feature>
<comment type="similarity">
    <text evidence="2">Belongs to the CD225/Dispanin family.</text>
</comment>
<comment type="subcellular location">
    <subcellularLocation>
        <location evidence="1">Membrane</location>
    </subcellularLocation>
</comment>
<dbReference type="EMBL" id="JAODUP010000818">
    <property type="protein sequence ID" value="KAK2143721.1"/>
    <property type="molecule type" value="Genomic_DNA"/>
</dbReference>
<sequence>MESQEIPDAPPPYSPPETPKLPPYTPSGVPPASGQDKEQDPDPAAPRSTYGTEALKTGVGDQYPLEAPPYNPIDPLSQPACSSTTLLITRERKPPTFFLLSLITCLCFSPLFGIIAIIFSALSDSAWSSGNVDTAKRYSQVAVSLSIVGILVSIFTLILIFATGAVHFNR</sequence>
<keyword evidence="3 7" id="KW-0812">Transmembrane</keyword>
<accession>A0AAD9IZZ0</accession>
<gene>
    <name evidence="8" type="ORF">LSH36_818g00012</name>
</gene>
<evidence type="ECO:0000256" key="4">
    <source>
        <dbReference type="ARBA" id="ARBA00022989"/>
    </source>
</evidence>
<evidence type="ECO:0000256" key="2">
    <source>
        <dbReference type="ARBA" id="ARBA00006843"/>
    </source>
</evidence>
<reference evidence="8" key="1">
    <citation type="journal article" date="2023" name="Mol. Biol. Evol.">
        <title>Third-Generation Sequencing Reveals the Adaptive Role of the Epigenome in Three Deep-Sea Polychaetes.</title>
        <authorList>
            <person name="Perez M."/>
            <person name="Aroh O."/>
            <person name="Sun Y."/>
            <person name="Lan Y."/>
            <person name="Juniper S.K."/>
            <person name="Young C.R."/>
            <person name="Angers B."/>
            <person name="Qian P.Y."/>
        </authorList>
    </citation>
    <scope>NUCLEOTIDE SEQUENCE</scope>
    <source>
        <strain evidence="8">P08H-3</strain>
    </source>
</reference>
<keyword evidence="5 7" id="KW-0472">Membrane</keyword>
<evidence type="ECO:0000256" key="3">
    <source>
        <dbReference type="ARBA" id="ARBA00022692"/>
    </source>
</evidence>
<feature type="transmembrane region" description="Helical" evidence="7">
    <location>
        <begin position="97"/>
        <end position="122"/>
    </location>
</feature>
<evidence type="ECO:0000256" key="6">
    <source>
        <dbReference type="SAM" id="MobiDB-lite"/>
    </source>
</evidence>